<sequence length="227" mass="25338">MNSRHADCNASVALQSCTRESALSRLEQIRYKALELFAERGFARVSMRELALHVEIGCGSLYHHFESKERLLFELIEELYDDLLEAVFSTSRGSAAERLRGLLGAHIALHERRGLQFVLAEQEFRCLGAQHREQIQQMRQRYEDNLLTRLLEVGAAGPARLLRPTVQGVIAWLNNLPSWLPQTALEPAEKQALIEDMVVAMLSSVIKQPQQAASPATAALATHGAAE</sequence>
<dbReference type="GO" id="GO:0000976">
    <property type="term" value="F:transcription cis-regulatory region binding"/>
    <property type="evidence" value="ECO:0007669"/>
    <property type="project" value="TreeGrafter"/>
</dbReference>
<dbReference type="EMBL" id="FOQL01000002">
    <property type="protein sequence ID" value="SFI31047.1"/>
    <property type="molecule type" value="Genomic_DNA"/>
</dbReference>
<keyword evidence="1" id="KW-0805">Transcription regulation</keyword>
<dbReference type="RefSeq" id="WP_090241644.1">
    <property type="nucleotide sequence ID" value="NZ_FOQL01000002.1"/>
</dbReference>
<feature type="domain" description="HTH tetR-type" evidence="5">
    <location>
        <begin position="23"/>
        <end position="83"/>
    </location>
</feature>
<dbReference type="InterPro" id="IPR009057">
    <property type="entry name" value="Homeodomain-like_sf"/>
</dbReference>
<dbReference type="PROSITE" id="PS50977">
    <property type="entry name" value="HTH_TETR_2"/>
    <property type="match status" value="1"/>
</dbReference>
<dbReference type="OrthoDB" id="7028830at2"/>
<dbReference type="Pfam" id="PF00440">
    <property type="entry name" value="TetR_N"/>
    <property type="match status" value="1"/>
</dbReference>
<evidence type="ECO:0000256" key="3">
    <source>
        <dbReference type="ARBA" id="ARBA00023163"/>
    </source>
</evidence>
<evidence type="ECO:0000256" key="2">
    <source>
        <dbReference type="ARBA" id="ARBA00023125"/>
    </source>
</evidence>
<organism evidence="6 7">
    <name type="scientific">Pseudomonas guineae</name>
    <dbReference type="NCBI Taxonomy" id="425504"/>
    <lineage>
        <taxon>Bacteria</taxon>
        <taxon>Pseudomonadati</taxon>
        <taxon>Pseudomonadota</taxon>
        <taxon>Gammaproteobacteria</taxon>
        <taxon>Pseudomonadales</taxon>
        <taxon>Pseudomonadaceae</taxon>
        <taxon>Pseudomonas</taxon>
    </lineage>
</organism>
<dbReference type="SUPFAM" id="SSF46689">
    <property type="entry name" value="Homeodomain-like"/>
    <property type="match status" value="1"/>
</dbReference>
<name>A0A1I3H653_9PSED</name>
<dbReference type="PANTHER" id="PTHR30055:SF234">
    <property type="entry name" value="HTH-TYPE TRANSCRIPTIONAL REGULATOR BETI"/>
    <property type="match status" value="1"/>
</dbReference>
<gene>
    <name evidence="6" type="ORF">SAMN05216206_1834</name>
</gene>
<evidence type="ECO:0000256" key="4">
    <source>
        <dbReference type="PROSITE-ProRule" id="PRU00335"/>
    </source>
</evidence>
<protein>
    <submittedName>
        <fullName evidence="6">Transcriptional regulator, TetR family</fullName>
    </submittedName>
</protein>
<dbReference type="STRING" id="425504.SAMN05216206_1834"/>
<feature type="DNA-binding region" description="H-T-H motif" evidence="4">
    <location>
        <begin position="46"/>
        <end position="65"/>
    </location>
</feature>
<keyword evidence="3" id="KW-0804">Transcription</keyword>
<keyword evidence="7" id="KW-1185">Reference proteome</keyword>
<evidence type="ECO:0000313" key="7">
    <source>
        <dbReference type="Proteomes" id="UP000243606"/>
    </source>
</evidence>
<evidence type="ECO:0000259" key="5">
    <source>
        <dbReference type="PROSITE" id="PS50977"/>
    </source>
</evidence>
<dbReference type="InterPro" id="IPR001647">
    <property type="entry name" value="HTH_TetR"/>
</dbReference>
<dbReference type="PRINTS" id="PR00455">
    <property type="entry name" value="HTHTETR"/>
</dbReference>
<dbReference type="Gene3D" id="1.10.357.10">
    <property type="entry name" value="Tetracycline Repressor, domain 2"/>
    <property type="match status" value="1"/>
</dbReference>
<dbReference type="InterPro" id="IPR023772">
    <property type="entry name" value="DNA-bd_HTH_TetR-type_CS"/>
</dbReference>
<dbReference type="InterPro" id="IPR041490">
    <property type="entry name" value="KstR2_TetR_C"/>
</dbReference>
<dbReference type="Pfam" id="PF17932">
    <property type="entry name" value="TetR_C_24"/>
    <property type="match status" value="1"/>
</dbReference>
<accession>A0A1I3H653</accession>
<dbReference type="GO" id="GO:0003700">
    <property type="term" value="F:DNA-binding transcription factor activity"/>
    <property type="evidence" value="ECO:0007669"/>
    <property type="project" value="TreeGrafter"/>
</dbReference>
<dbReference type="PROSITE" id="PS01081">
    <property type="entry name" value="HTH_TETR_1"/>
    <property type="match status" value="1"/>
</dbReference>
<proteinExistence type="predicted"/>
<evidence type="ECO:0000313" key="6">
    <source>
        <dbReference type="EMBL" id="SFI31047.1"/>
    </source>
</evidence>
<evidence type="ECO:0000256" key="1">
    <source>
        <dbReference type="ARBA" id="ARBA00023015"/>
    </source>
</evidence>
<reference evidence="7" key="1">
    <citation type="submission" date="2016-10" db="EMBL/GenBank/DDBJ databases">
        <authorList>
            <person name="Varghese N."/>
            <person name="Submissions S."/>
        </authorList>
    </citation>
    <scope>NUCLEOTIDE SEQUENCE [LARGE SCALE GENOMIC DNA]</scope>
    <source>
        <strain evidence="7">LMG 24016</strain>
    </source>
</reference>
<dbReference type="AlphaFoldDB" id="A0A1I3H653"/>
<dbReference type="PANTHER" id="PTHR30055">
    <property type="entry name" value="HTH-TYPE TRANSCRIPTIONAL REGULATOR RUTR"/>
    <property type="match status" value="1"/>
</dbReference>
<keyword evidence="2 4" id="KW-0238">DNA-binding</keyword>
<dbReference type="InterPro" id="IPR050109">
    <property type="entry name" value="HTH-type_TetR-like_transc_reg"/>
</dbReference>
<dbReference type="Proteomes" id="UP000243606">
    <property type="component" value="Unassembled WGS sequence"/>
</dbReference>